<evidence type="ECO:0000256" key="5">
    <source>
        <dbReference type="ARBA" id="ARBA00023203"/>
    </source>
</evidence>
<accession>A0ABN7RM60</accession>
<comment type="subunit">
    <text evidence="3">Occurs in many kinds of cells as a complex with monomeric actin in a 1:1 ratio.</text>
</comment>
<evidence type="ECO:0000256" key="4">
    <source>
        <dbReference type="ARBA" id="ARBA00022490"/>
    </source>
</evidence>
<evidence type="ECO:0000313" key="9">
    <source>
        <dbReference type="Proteomes" id="UP001158576"/>
    </source>
</evidence>
<keyword evidence="9" id="KW-1185">Reference proteome</keyword>
<evidence type="ECO:0000256" key="7">
    <source>
        <dbReference type="RuleBase" id="RU003909"/>
    </source>
</evidence>
<proteinExistence type="inferred from homology"/>
<comment type="similarity">
    <text evidence="2 7">Belongs to the profilin family.</text>
</comment>
<dbReference type="Gene3D" id="3.30.450.30">
    <property type="entry name" value="Dynein light chain 2a, cytoplasmic"/>
    <property type="match status" value="1"/>
</dbReference>
<dbReference type="SUPFAM" id="SSF55770">
    <property type="entry name" value="Profilin (actin-binding protein)"/>
    <property type="match status" value="1"/>
</dbReference>
<evidence type="ECO:0000313" key="8">
    <source>
        <dbReference type="EMBL" id="CAG5076647.1"/>
    </source>
</evidence>
<sequence>MSWSGYVDSLKANYAGNVAAAGLFGFNGSTWAQEGFDHAAANYQEIIDLYNLFTDPSSGFANGFTFNGEKFVLVKCSEDSLQAKSKAEGKNPFSVEKSNQCLTIARGVDGSNGGSLSLAVGKIADYLKANNY</sequence>
<protein>
    <recommendedName>
        <fullName evidence="7">Profilin</fullName>
    </recommendedName>
</protein>
<dbReference type="InterPro" id="IPR048278">
    <property type="entry name" value="PFN"/>
</dbReference>
<dbReference type="InterPro" id="IPR005455">
    <property type="entry name" value="PFN_euk"/>
</dbReference>
<dbReference type="EMBL" id="OU015568">
    <property type="protein sequence ID" value="CAG5076647.1"/>
    <property type="molecule type" value="Genomic_DNA"/>
</dbReference>
<organism evidence="8 9">
    <name type="scientific">Oikopleura dioica</name>
    <name type="common">Tunicate</name>
    <dbReference type="NCBI Taxonomy" id="34765"/>
    <lineage>
        <taxon>Eukaryota</taxon>
        <taxon>Metazoa</taxon>
        <taxon>Chordata</taxon>
        <taxon>Tunicata</taxon>
        <taxon>Appendicularia</taxon>
        <taxon>Copelata</taxon>
        <taxon>Oikopleuridae</taxon>
        <taxon>Oikopleura</taxon>
    </lineage>
</organism>
<dbReference type="Pfam" id="PF00235">
    <property type="entry name" value="Profilin"/>
    <property type="match status" value="1"/>
</dbReference>
<gene>
    <name evidence="8" type="ORF">OKIOD_LOCUS69</name>
</gene>
<dbReference type="Proteomes" id="UP001158576">
    <property type="component" value="Chromosome PAR"/>
</dbReference>
<name>A0ABN7RM60_OIKDI</name>
<evidence type="ECO:0000256" key="1">
    <source>
        <dbReference type="ARBA" id="ARBA00004245"/>
    </source>
</evidence>
<keyword evidence="4" id="KW-0963">Cytoplasm</keyword>
<dbReference type="PRINTS" id="PR00392">
    <property type="entry name" value="PROFILIN"/>
</dbReference>
<comment type="subcellular location">
    <subcellularLocation>
        <location evidence="1">Cytoplasm</location>
        <location evidence="1">Cytoskeleton</location>
    </subcellularLocation>
</comment>
<evidence type="ECO:0000256" key="6">
    <source>
        <dbReference type="ARBA" id="ARBA00023212"/>
    </source>
</evidence>
<evidence type="ECO:0000256" key="3">
    <source>
        <dbReference type="ARBA" id="ARBA00011583"/>
    </source>
</evidence>
<evidence type="ECO:0000256" key="2">
    <source>
        <dbReference type="ARBA" id="ARBA00010058"/>
    </source>
</evidence>
<keyword evidence="6" id="KW-0206">Cytoskeleton</keyword>
<dbReference type="InterPro" id="IPR036140">
    <property type="entry name" value="PFN_sf"/>
</dbReference>
<dbReference type="PANTHER" id="PTHR11604">
    <property type="entry name" value="PROFILIN"/>
    <property type="match status" value="1"/>
</dbReference>
<dbReference type="PANTHER" id="PTHR11604:SF0">
    <property type="entry name" value="PROFILIN"/>
    <property type="match status" value="1"/>
</dbReference>
<keyword evidence="5 7" id="KW-0009">Actin-binding</keyword>
<reference evidence="8 9" key="1">
    <citation type="submission" date="2021-04" db="EMBL/GenBank/DDBJ databases">
        <authorList>
            <person name="Bliznina A."/>
        </authorList>
    </citation>
    <scope>NUCLEOTIDE SEQUENCE [LARGE SCALE GENOMIC DNA]</scope>
</reference>
<dbReference type="SMART" id="SM00392">
    <property type="entry name" value="PROF"/>
    <property type="match status" value="1"/>
</dbReference>